<feature type="domain" description="MCM9 N-terminal" evidence="1">
    <location>
        <begin position="30"/>
        <end position="125"/>
    </location>
</feature>
<evidence type="ECO:0000313" key="2">
    <source>
        <dbReference type="EMBL" id="KNC83929.1"/>
    </source>
</evidence>
<dbReference type="Gene3D" id="3.30.1640.10">
    <property type="entry name" value="mini-chromosome maintenance (MCM) complex, chain A, domain 1"/>
    <property type="match status" value="1"/>
</dbReference>
<reference evidence="2 3" key="1">
    <citation type="submission" date="2011-02" db="EMBL/GenBank/DDBJ databases">
        <title>The Genome Sequence of Sphaeroforma arctica JP610.</title>
        <authorList>
            <consortium name="The Broad Institute Genome Sequencing Platform"/>
            <person name="Russ C."/>
            <person name="Cuomo C."/>
            <person name="Young S.K."/>
            <person name="Zeng Q."/>
            <person name="Gargeya S."/>
            <person name="Alvarado L."/>
            <person name="Berlin A."/>
            <person name="Chapman S.B."/>
            <person name="Chen Z."/>
            <person name="Freedman E."/>
            <person name="Gellesch M."/>
            <person name="Goldberg J."/>
            <person name="Griggs A."/>
            <person name="Gujja S."/>
            <person name="Heilman E."/>
            <person name="Heiman D."/>
            <person name="Howarth C."/>
            <person name="Mehta T."/>
            <person name="Neiman D."/>
            <person name="Pearson M."/>
            <person name="Roberts A."/>
            <person name="Saif S."/>
            <person name="Shea T."/>
            <person name="Shenoy N."/>
            <person name="Sisk P."/>
            <person name="Stolte C."/>
            <person name="Sykes S."/>
            <person name="White J."/>
            <person name="Yandava C."/>
            <person name="Burger G."/>
            <person name="Gray M.W."/>
            <person name="Holland P.W.H."/>
            <person name="King N."/>
            <person name="Lang F.B.F."/>
            <person name="Roger A.J."/>
            <person name="Ruiz-Trillo I."/>
            <person name="Haas B."/>
            <person name="Nusbaum C."/>
            <person name="Birren B."/>
        </authorList>
    </citation>
    <scope>NUCLEOTIDE SEQUENCE [LARGE SCALE GENOMIC DNA]</scope>
    <source>
        <strain evidence="2 3">JP610</strain>
    </source>
</reference>
<accession>A0A0L0G4T7</accession>
<proteinExistence type="predicted"/>
<dbReference type="STRING" id="667725.A0A0L0G4T7"/>
<protein>
    <recommendedName>
        <fullName evidence="1">MCM9 N-terminal domain-containing protein</fullName>
    </recommendedName>
</protein>
<name>A0A0L0G4T7_9EUKA</name>
<dbReference type="SUPFAM" id="SSF50249">
    <property type="entry name" value="Nucleic acid-binding proteins"/>
    <property type="match status" value="1"/>
</dbReference>
<dbReference type="Proteomes" id="UP000054560">
    <property type="component" value="Unassembled WGS sequence"/>
</dbReference>
<dbReference type="EMBL" id="KQ241800">
    <property type="protein sequence ID" value="KNC83929.1"/>
    <property type="molecule type" value="Genomic_DNA"/>
</dbReference>
<gene>
    <name evidence="2" type="ORF">SARC_03844</name>
</gene>
<dbReference type="InterPro" id="IPR058768">
    <property type="entry name" value="MCM9_N"/>
</dbReference>
<dbReference type="InterPro" id="IPR012340">
    <property type="entry name" value="NA-bd_OB-fold"/>
</dbReference>
<evidence type="ECO:0000259" key="1">
    <source>
        <dbReference type="Pfam" id="PF26066"/>
    </source>
</evidence>
<sequence>MSYPYADDENVNIPAAVPVPKVDEYADKFFIDLFAQVLRKEYSDAIESILLHRDESRNFALQVMYTDISEEKFILFRMLPHYPLKLLPLFDIAAKEVALEIYNTHPLKESMIIKEHMRVRLNEVPKCYTIQRLPKSEDAGLLVVLRATVVRAGNSFTFVIYVQ</sequence>
<dbReference type="GeneID" id="25904348"/>
<dbReference type="Pfam" id="PF26066">
    <property type="entry name" value="MCM9_N"/>
    <property type="match status" value="1"/>
</dbReference>
<keyword evidence="3" id="KW-1185">Reference proteome</keyword>
<evidence type="ECO:0000313" key="3">
    <source>
        <dbReference type="Proteomes" id="UP000054560"/>
    </source>
</evidence>
<dbReference type="AlphaFoldDB" id="A0A0L0G4T7"/>
<organism evidence="2 3">
    <name type="scientific">Sphaeroforma arctica JP610</name>
    <dbReference type="NCBI Taxonomy" id="667725"/>
    <lineage>
        <taxon>Eukaryota</taxon>
        <taxon>Ichthyosporea</taxon>
        <taxon>Ichthyophonida</taxon>
        <taxon>Sphaeroforma</taxon>
    </lineage>
</organism>
<dbReference type="RefSeq" id="XP_014157831.1">
    <property type="nucleotide sequence ID" value="XM_014302356.1"/>
</dbReference>